<evidence type="ECO:0000256" key="1">
    <source>
        <dbReference type="SAM" id="SignalP"/>
    </source>
</evidence>
<comment type="caution">
    <text evidence="2">The sequence shown here is derived from an EMBL/GenBank/DDBJ whole genome shotgun (WGS) entry which is preliminary data.</text>
</comment>
<dbReference type="AlphaFoldDB" id="A0A8J2SER6"/>
<sequence length="236" mass="25359">MKYVLLLTAAGFQAAAGFQLAPTRLRAVHVLRAADYAEAIEQDRVVLRRAAETKNEESDAVVDALLGLEQSCKERSRAEGASAGAAIADKLTGAWRLVFTTGTISRQKRTGARVNYFPVKAVQTFDLAASKITNGIFFGDWAAVRFFGPMEFNEESRKLTFDFTRIEVFGGALGFDLGKGGAAEIGAATGLGSENNVKLAEQGKKPFFNWIDCDDVIATARGGGGGLALWTRTEQP</sequence>
<feature type="chain" id="PRO_5035300103" description="Plastid lipid-associated protein/fibrillin conserved domain-containing protein" evidence="1">
    <location>
        <begin position="18"/>
        <end position="236"/>
    </location>
</feature>
<dbReference type="OrthoDB" id="44190at2759"/>
<gene>
    <name evidence="2" type="ORF">PECAL_1P27040</name>
</gene>
<accession>A0A8J2SER6</accession>
<dbReference type="PANTHER" id="PTHR35690:SF1">
    <property type="entry name" value="OS01G0363500 PROTEIN"/>
    <property type="match status" value="1"/>
</dbReference>
<name>A0A8J2SER6_9STRA</name>
<dbReference type="PANTHER" id="PTHR35690">
    <property type="entry name" value="OS01G0363500 PROTEIN"/>
    <property type="match status" value="1"/>
</dbReference>
<feature type="signal peptide" evidence="1">
    <location>
        <begin position="1"/>
        <end position="17"/>
    </location>
</feature>
<proteinExistence type="predicted"/>
<dbReference type="Proteomes" id="UP000789595">
    <property type="component" value="Unassembled WGS sequence"/>
</dbReference>
<keyword evidence="3" id="KW-1185">Reference proteome</keyword>
<reference evidence="2" key="1">
    <citation type="submission" date="2021-11" db="EMBL/GenBank/DDBJ databases">
        <authorList>
            <consortium name="Genoscope - CEA"/>
            <person name="William W."/>
        </authorList>
    </citation>
    <scope>NUCLEOTIDE SEQUENCE</scope>
</reference>
<dbReference type="EMBL" id="CAKKNE010000001">
    <property type="protein sequence ID" value="CAH0366226.1"/>
    <property type="molecule type" value="Genomic_DNA"/>
</dbReference>
<evidence type="ECO:0008006" key="4">
    <source>
        <dbReference type="Google" id="ProtNLM"/>
    </source>
</evidence>
<organism evidence="2 3">
    <name type="scientific">Pelagomonas calceolata</name>
    <dbReference type="NCBI Taxonomy" id="35677"/>
    <lineage>
        <taxon>Eukaryota</taxon>
        <taxon>Sar</taxon>
        <taxon>Stramenopiles</taxon>
        <taxon>Ochrophyta</taxon>
        <taxon>Pelagophyceae</taxon>
        <taxon>Pelagomonadales</taxon>
        <taxon>Pelagomonadaceae</taxon>
        <taxon>Pelagomonas</taxon>
    </lineage>
</organism>
<keyword evidence="1" id="KW-0732">Signal</keyword>
<protein>
    <recommendedName>
        <fullName evidence="4">Plastid lipid-associated protein/fibrillin conserved domain-containing protein</fullName>
    </recommendedName>
</protein>
<evidence type="ECO:0000313" key="3">
    <source>
        <dbReference type="Proteomes" id="UP000789595"/>
    </source>
</evidence>
<evidence type="ECO:0000313" key="2">
    <source>
        <dbReference type="EMBL" id="CAH0366226.1"/>
    </source>
</evidence>